<dbReference type="HOGENOM" id="CLU_1278296_0_0_1"/>
<reference evidence="2 3" key="1">
    <citation type="submission" date="2014-04" db="EMBL/GenBank/DDBJ databases">
        <authorList>
            <consortium name="DOE Joint Genome Institute"/>
            <person name="Kuo A."/>
            <person name="Kohler A."/>
            <person name="Nagy L.G."/>
            <person name="Floudas D."/>
            <person name="Copeland A."/>
            <person name="Barry K.W."/>
            <person name="Cichocki N."/>
            <person name="Veneault-Fourrey C."/>
            <person name="LaButti K."/>
            <person name="Lindquist E.A."/>
            <person name="Lipzen A."/>
            <person name="Lundell T."/>
            <person name="Morin E."/>
            <person name="Murat C."/>
            <person name="Sun H."/>
            <person name="Tunlid A."/>
            <person name="Henrissat B."/>
            <person name="Grigoriev I.V."/>
            <person name="Hibbett D.S."/>
            <person name="Martin F."/>
            <person name="Nordberg H.P."/>
            <person name="Cantor M.N."/>
            <person name="Hua S.X."/>
        </authorList>
    </citation>
    <scope>NUCLEOTIDE SEQUENCE [LARGE SCALE GENOMIC DNA]</scope>
    <source>
        <strain evidence="2 3">Foug A</strain>
    </source>
</reference>
<dbReference type="EMBL" id="KN822109">
    <property type="protein sequence ID" value="KIM56827.1"/>
    <property type="molecule type" value="Genomic_DNA"/>
</dbReference>
<gene>
    <name evidence="2" type="ORF">SCLCIDRAFT_29256</name>
</gene>
<evidence type="ECO:0000256" key="1">
    <source>
        <dbReference type="SAM" id="MobiDB-lite"/>
    </source>
</evidence>
<keyword evidence="3" id="KW-1185">Reference proteome</keyword>
<organism evidence="2 3">
    <name type="scientific">Scleroderma citrinum Foug A</name>
    <dbReference type="NCBI Taxonomy" id="1036808"/>
    <lineage>
        <taxon>Eukaryota</taxon>
        <taxon>Fungi</taxon>
        <taxon>Dikarya</taxon>
        <taxon>Basidiomycota</taxon>
        <taxon>Agaricomycotina</taxon>
        <taxon>Agaricomycetes</taxon>
        <taxon>Agaricomycetidae</taxon>
        <taxon>Boletales</taxon>
        <taxon>Sclerodermatineae</taxon>
        <taxon>Sclerodermataceae</taxon>
        <taxon>Scleroderma</taxon>
    </lineage>
</organism>
<feature type="compositionally biased region" description="Acidic residues" evidence="1">
    <location>
        <begin position="49"/>
        <end position="66"/>
    </location>
</feature>
<protein>
    <submittedName>
        <fullName evidence="2">Uncharacterized protein</fullName>
    </submittedName>
</protein>
<evidence type="ECO:0000313" key="3">
    <source>
        <dbReference type="Proteomes" id="UP000053989"/>
    </source>
</evidence>
<dbReference type="OrthoDB" id="2674601at2759"/>
<accession>A0A0C2ZWH7</accession>
<dbReference type="AlphaFoldDB" id="A0A0C2ZWH7"/>
<feature type="region of interest" description="Disordered" evidence="1">
    <location>
        <begin position="44"/>
        <end position="80"/>
    </location>
</feature>
<dbReference type="Proteomes" id="UP000053989">
    <property type="component" value="Unassembled WGS sequence"/>
</dbReference>
<evidence type="ECO:0000313" key="2">
    <source>
        <dbReference type="EMBL" id="KIM56827.1"/>
    </source>
</evidence>
<sequence length="216" mass="24769">MDWDKERLELEQVRTLLGQQQMEDLSQMGTLMWSPFIYSSKGKEKEIEMEAGAEAEEKGEEADDKDDNVQGKEDETQTENLDCLIDSLKGHDIQEADYEDHANFTFPELHNLLWSVVGQSINSSWGGPFEKYLWLRALKEDGNFSDLHHESEVQAGSSSSDDGKASDIKFLGQIHEKILRMGIPAPFNRLYEMQQYMISLVLSQLQDVKVYLDPEM</sequence>
<dbReference type="InParanoid" id="A0A0C2ZWH7"/>
<name>A0A0C2ZWH7_9AGAM</name>
<reference evidence="3" key="2">
    <citation type="submission" date="2015-01" db="EMBL/GenBank/DDBJ databases">
        <title>Evolutionary Origins and Diversification of the Mycorrhizal Mutualists.</title>
        <authorList>
            <consortium name="DOE Joint Genome Institute"/>
            <consortium name="Mycorrhizal Genomics Consortium"/>
            <person name="Kohler A."/>
            <person name="Kuo A."/>
            <person name="Nagy L.G."/>
            <person name="Floudas D."/>
            <person name="Copeland A."/>
            <person name="Barry K.W."/>
            <person name="Cichocki N."/>
            <person name="Veneault-Fourrey C."/>
            <person name="LaButti K."/>
            <person name="Lindquist E.A."/>
            <person name="Lipzen A."/>
            <person name="Lundell T."/>
            <person name="Morin E."/>
            <person name="Murat C."/>
            <person name="Riley R."/>
            <person name="Ohm R."/>
            <person name="Sun H."/>
            <person name="Tunlid A."/>
            <person name="Henrissat B."/>
            <person name="Grigoriev I.V."/>
            <person name="Hibbett D.S."/>
            <person name="Martin F."/>
        </authorList>
    </citation>
    <scope>NUCLEOTIDE SEQUENCE [LARGE SCALE GENOMIC DNA]</scope>
    <source>
        <strain evidence="3">Foug A</strain>
    </source>
</reference>
<proteinExistence type="predicted"/>